<protein>
    <submittedName>
        <fullName evidence="2">Uncharacterized protein</fullName>
    </submittedName>
</protein>
<feature type="compositionally biased region" description="Polar residues" evidence="1">
    <location>
        <begin position="92"/>
        <end position="102"/>
    </location>
</feature>
<dbReference type="AlphaFoldDB" id="A0A1I7NVK7"/>
<dbReference type="EMBL" id="FPCH01000004">
    <property type="protein sequence ID" value="SFV38705.1"/>
    <property type="molecule type" value="Genomic_DNA"/>
</dbReference>
<accession>A0A1I7NVK7</accession>
<evidence type="ECO:0000313" key="2">
    <source>
        <dbReference type="EMBL" id="SFV38705.1"/>
    </source>
</evidence>
<keyword evidence="3" id="KW-1185">Reference proteome</keyword>
<organism evidence="2 3">
    <name type="scientific">Hyphomicrobium facile</name>
    <dbReference type="NCBI Taxonomy" id="51670"/>
    <lineage>
        <taxon>Bacteria</taxon>
        <taxon>Pseudomonadati</taxon>
        <taxon>Pseudomonadota</taxon>
        <taxon>Alphaproteobacteria</taxon>
        <taxon>Hyphomicrobiales</taxon>
        <taxon>Hyphomicrobiaceae</taxon>
        <taxon>Hyphomicrobium</taxon>
    </lineage>
</organism>
<name>A0A1I7NVK7_9HYPH</name>
<reference evidence="3" key="1">
    <citation type="submission" date="2016-10" db="EMBL/GenBank/DDBJ databases">
        <authorList>
            <person name="Varghese N."/>
            <person name="Submissions S."/>
        </authorList>
    </citation>
    <scope>NUCLEOTIDE SEQUENCE [LARGE SCALE GENOMIC DNA]</scope>
    <source>
        <strain evidence="3">DSM 1565</strain>
    </source>
</reference>
<gene>
    <name evidence="2" type="ORF">SAMN04488557_3806</name>
</gene>
<evidence type="ECO:0000256" key="1">
    <source>
        <dbReference type="SAM" id="MobiDB-lite"/>
    </source>
</evidence>
<feature type="region of interest" description="Disordered" evidence="1">
    <location>
        <begin position="82"/>
        <end position="114"/>
    </location>
</feature>
<sequence length="114" mass="11930">MKTAGAFPRASRIFSIGRYRLIADQWTLADIPSAAADRVAEFIFKAPASGPTALFAATEAAAVVIAGIVARAVVVAGSSRTKYAKADDARGNTDTNADTTAVPSLRLWSDGQHH</sequence>
<evidence type="ECO:0000313" key="3">
    <source>
        <dbReference type="Proteomes" id="UP000199423"/>
    </source>
</evidence>
<dbReference type="STRING" id="51670.SAMN04488557_3806"/>
<dbReference type="Proteomes" id="UP000199423">
    <property type="component" value="Unassembled WGS sequence"/>
</dbReference>
<proteinExistence type="predicted"/>